<dbReference type="EMBL" id="LR796177">
    <property type="protein sequence ID" value="CAB4124117.1"/>
    <property type="molecule type" value="Genomic_DNA"/>
</dbReference>
<protein>
    <recommendedName>
        <fullName evidence="3">Homeodomain-like domain containing protein</fullName>
    </recommendedName>
</protein>
<dbReference type="EMBL" id="LR797816">
    <property type="protein sequence ID" value="CAB4241107.1"/>
    <property type="molecule type" value="Genomic_DNA"/>
</dbReference>
<dbReference type="Gene3D" id="1.10.10.60">
    <property type="entry name" value="Homeodomain-like"/>
    <property type="match status" value="1"/>
</dbReference>
<organism evidence="1">
    <name type="scientific">uncultured Caudovirales phage</name>
    <dbReference type="NCBI Taxonomy" id="2100421"/>
    <lineage>
        <taxon>Viruses</taxon>
        <taxon>Duplodnaviria</taxon>
        <taxon>Heunggongvirae</taxon>
        <taxon>Uroviricota</taxon>
        <taxon>Caudoviricetes</taxon>
        <taxon>Peduoviridae</taxon>
        <taxon>Maltschvirus</taxon>
        <taxon>Maltschvirus maltsch</taxon>
    </lineage>
</organism>
<sequence>MTNKKDFIEHFKNGRPTLYNEDKHIPLLYEIFTKGESIYAFCAEAFITRKTFYNWLEKQEKFKEAYDIALCIGAREFEKYPQIAVDFNFPYWSTVMKHRYQYYKTRIDTKHKETPANRLEAVWQGICNGELSTQEATQLASLAVTQANIENGTTDIGNNIRQLTPDQLKEKFNIIDSIISNSKGDMVKHEQFEENRMSTPHPGLVSDEEYFDEVERQLNKILEDQK</sequence>
<gene>
    <name evidence="2" type="ORF">UFOVP34_79</name>
    <name evidence="1" type="ORF">UFOVP51_27</name>
</gene>
<name>A0A6J5KTB3_9CAUD</name>
<evidence type="ECO:0000313" key="1">
    <source>
        <dbReference type="EMBL" id="CAB4124117.1"/>
    </source>
</evidence>
<evidence type="ECO:0008006" key="3">
    <source>
        <dbReference type="Google" id="ProtNLM"/>
    </source>
</evidence>
<proteinExistence type="predicted"/>
<reference evidence="1" key="1">
    <citation type="submission" date="2020-04" db="EMBL/GenBank/DDBJ databases">
        <authorList>
            <person name="Chiriac C."/>
            <person name="Salcher M."/>
            <person name="Ghai R."/>
            <person name="Kavagutti S V."/>
        </authorList>
    </citation>
    <scope>NUCLEOTIDE SEQUENCE</scope>
</reference>
<accession>A0A6J5KTB3</accession>
<evidence type="ECO:0000313" key="2">
    <source>
        <dbReference type="EMBL" id="CAB4241107.1"/>
    </source>
</evidence>